<evidence type="ECO:0000259" key="2">
    <source>
        <dbReference type="Pfam" id="PF08327"/>
    </source>
</evidence>
<dbReference type="SUPFAM" id="SSF55961">
    <property type="entry name" value="Bet v1-like"/>
    <property type="match status" value="1"/>
</dbReference>
<dbReference type="Pfam" id="PF08327">
    <property type="entry name" value="AHSA1"/>
    <property type="match status" value="1"/>
</dbReference>
<dbReference type="Proteomes" id="UP001597493">
    <property type="component" value="Unassembled WGS sequence"/>
</dbReference>
<dbReference type="RefSeq" id="WP_379273727.1">
    <property type="nucleotide sequence ID" value="NZ_JBHUGT010000024.1"/>
</dbReference>
<dbReference type="InterPro" id="IPR023393">
    <property type="entry name" value="START-like_dom_sf"/>
</dbReference>
<comment type="similarity">
    <text evidence="1">Belongs to the AHA1 family.</text>
</comment>
<dbReference type="CDD" id="cd08899">
    <property type="entry name" value="SRPBCC_CalC_Aha1-like_6"/>
    <property type="match status" value="1"/>
</dbReference>
<comment type="caution">
    <text evidence="3">The sequence shown here is derived from an EMBL/GenBank/DDBJ whole genome shotgun (WGS) entry which is preliminary data.</text>
</comment>
<protein>
    <submittedName>
        <fullName evidence="3">SRPBCC family protein</fullName>
    </submittedName>
</protein>
<sequence length="174" mass="19756">MNTPELENVRLTQDDGDWTLVLERTLEHPCEDVWAALTEAGQIPSWGPFKPDRDLTSIGAVRLAHIDMPEADDTEGYVLEVQAPNLVVYRWGTDILRWELNGDGEKTILVLRHRFADRKQAPSYAAGWHLCFDGLVGTLAGKRMPSMVGHNAYNHGWRELYEQYAEKLGIELPE</sequence>
<name>A0ABW5QXJ0_9BACL</name>
<dbReference type="EMBL" id="JBHUMY010000012">
    <property type="protein sequence ID" value="MFD2661228.1"/>
    <property type="molecule type" value="Genomic_DNA"/>
</dbReference>
<feature type="domain" description="Activator of Hsp90 ATPase homologue 1/2-like C-terminal" evidence="2">
    <location>
        <begin position="28"/>
        <end position="139"/>
    </location>
</feature>
<proteinExistence type="inferred from homology"/>
<gene>
    <name evidence="3" type="ORF">ACFSW5_13300</name>
</gene>
<evidence type="ECO:0000313" key="4">
    <source>
        <dbReference type="Proteomes" id="UP001597493"/>
    </source>
</evidence>
<keyword evidence="4" id="KW-1185">Reference proteome</keyword>
<evidence type="ECO:0000256" key="1">
    <source>
        <dbReference type="ARBA" id="ARBA00006817"/>
    </source>
</evidence>
<accession>A0ABW5QXJ0</accession>
<organism evidence="3 4">
    <name type="scientific">Paenibacillus thailandensis</name>
    <dbReference type="NCBI Taxonomy" id="393250"/>
    <lineage>
        <taxon>Bacteria</taxon>
        <taxon>Bacillati</taxon>
        <taxon>Bacillota</taxon>
        <taxon>Bacilli</taxon>
        <taxon>Bacillales</taxon>
        <taxon>Paenibacillaceae</taxon>
        <taxon>Paenibacillus</taxon>
    </lineage>
</organism>
<reference evidence="4" key="1">
    <citation type="journal article" date="2019" name="Int. J. Syst. Evol. Microbiol.">
        <title>The Global Catalogue of Microorganisms (GCM) 10K type strain sequencing project: providing services to taxonomists for standard genome sequencing and annotation.</title>
        <authorList>
            <consortium name="The Broad Institute Genomics Platform"/>
            <consortium name="The Broad Institute Genome Sequencing Center for Infectious Disease"/>
            <person name="Wu L."/>
            <person name="Ma J."/>
        </authorList>
    </citation>
    <scope>NUCLEOTIDE SEQUENCE [LARGE SCALE GENOMIC DNA]</scope>
    <source>
        <strain evidence="4">TISTR 1827</strain>
    </source>
</reference>
<evidence type="ECO:0000313" key="3">
    <source>
        <dbReference type="EMBL" id="MFD2661228.1"/>
    </source>
</evidence>
<dbReference type="InterPro" id="IPR013538">
    <property type="entry name" value="ASHA1/2-like_C"/>
</dbReference>
<dbReference type="Gene3D" id="3.30.530.20">
    <property type="match status" value="1"/>
</dbReference>